<dbReference type="Proteomes" id="UP000239757">
    <property type="component" value="Unassembled WGS sequence"/>
</dbReference>
<evidence type="ECO:0000313" key="1">
    <source>
        <dbReference type="EMBL" id="PPR87697.1"/>
    </source>
</evidence>
<evidence type="ECO:0000313" key="2">
    <source>
        <dbReference type="Proteomes" id="UP000239757"/>
    </source>
</evidence>
<gene>
    <name evidence="1" type="ORF">GOBAR_AA32993</name>
</gene>
<protein>
    <submittedName>
        <fullName evidence="1">Uncharacterized protein</fullName>
    </submittedName>
</protein>
<sequence>MHNIICTKFQLYHSALTTCHVLNCEIIVVPTIDSNFDMKMIDSGADAKREMIWVDAGVKLPPPIVTTNEQTQLDPMNADLNTFGEVPLHQLIASLDLPNESFLHGWSSDLNLK</sequence>
<organism evidence="1 2">
    <name type="scientific">Gossypium barbadense</name>
    <name type="common">Sea Island cotton</name>
    <name type="synonym">Hibiscus barbadensis</name>
    <dbReference type="NCBI Taxonomy" id="3634"/>
    <lineage>
        <taxon>Eukaryota</taxon>
        <taxon>Viridiplantae</taxon>
        <taxon>Streptophyta</taxon>
        <taxon>Embryophyta</taxon>
        <taxon>Tracheophyta</taxon>
        <taxon>Spermatophyta</taxon>
        <taxon>Magnoliopsida</taxon>
        <taxon>eudicotyledons</taxon>
        <taxon>Gunneridae</taxon>
        <taxon>Pentapetalae</taxon>
        <taxon>rosids</taxon>
        <taxon>malvids</taxon>
        <taxon>Malvales</taxon>
        <taxon>Malvaceae</taxon>
        <taxon>Malvoideae</taxon>
        <taxon>Gossypium</taxon>
    </lineage>
</organism>
<dbReference type="AlphaFoldDB" id="A0A2P5W9I9"/>
<name>A0A2P5W9I9_GOSBA</name>
<accession>A0A2P5W9I9</accession>
<reference evidence="1 2" key="1">
    <citation type="submission" date="2015-01" db="EMBL/GenBank/DDBJ databases">
        <title>Genome of allotetraploid Gossypium barbadense reveals genomic plasticity and fiber elongation in cotton evolution.</title>
        <authorList>
            <person name="Chen X."/>
            <person name="Liu X."/>
            <person name="Zhao B."/>
            <person name="Zheng H."/>
            <person name="Hu Y."/>
            <person name="Lu G."/>
            <person name="Yang C."/>
            <person name="Chen J."/>
            <person name="Shan C."/>
            <person name="Zhang L."/>
            <person name="Zhou Y."/>
            <person name="Wang L."/>
            <person name="Guo W."/>
            <person name="Bai Y."/>
            <person name="Ruan J."/>
            <person name="Shangguan X."/>
            <person name="Mao Y."/>
            <person name="Jiang J."/>
            <person name="Zhu Y."/>
            <person name="Lei J."/>
            <person name="Kang H."/>
            <person name="Chen S."/>
            <person name="He X."/>
            <person name="Wang R."/>
            <person name="Wang Y."/>
            <person name="Chen J."/>
            <person name="Wang L."/>
            <person name="Yu S."/>
            <person name="Wang B."/>
            <person name="Wei J."/>
            <person name="Song S."/>
            <person name="Lu X."/>
            <person name="Gao Z."/>
            <person name="Gu W."/>
            <person name="Deng X."/>
            <person name="Ma D."/>
            <person name="Wang S."/>
            <person name="Liang W."/>
            <person name="Fang L."/>
            <person name="Cai C."/>
            <person name="Zhu X."/>
            <person name="Zhou B."/>
            <person name="Zhang Y."/>
            <person name="Chen Z."/>
            <person name="Xu S."/>
            <person name="Zhu R."/>
            <person name="Wang S."/>
            <person name="Zhang T."/>
            <person name="Zhao G."/>
        </authorList>
    </citation>
    <scope>NUCLEOTIDE SEQUENCE [LARGE SCALE GENOMIC DNA]</scope>
    <source>
        <strain evidence="2">cv. Xinhai21</strain>
        <tissue evidence="1">Leaf</tissue>
    </source>
</reference>
<dbReference type="EMBL" id="KZ668497">
    <property type="protein sequence ID" value="PPR87697.1"/>
    <property type="molecule type" value="Genomic_DNA"/>
</dbReference>
<proteinExistence type="predicted"/>